<keyword evidence="1" id="KW-0238">DNA-binding</keyword>
<proteinExistence type="predicted"/>
<accession>A0A166W154</accession>
<dbReference type="InterPro" id="IPR036390">
    <property type="entry name" value="WH_DNA-bd_sf"/>
</dbReference>
<dbReference type="PROSITE" id="PS51197">
    <property type="entry name" value="HTH_RRF2_2"/>
    <property type="match status" value="1"/>
</dbReference>
<reference evidence="2 3" key="1">
    <citation type="submission" date="2013-07" db="EMBL/GenBank/DDBJ databases">
        <title>Comparative Genomic and Metabolomic Analysis of Twelve Strains of Pseudoalteromonas luteoviolacea.</title>
        <authorList>
            <person name="Vynne N.G."/>
            <person name="Mansson M."/>
            <person name="Gram L."/>
        </authorList>
    </citation>
    <scope>NUCLEOTIDE SEQUENCE [LARGE SCALE GENOMIC DNA]</scope>
    <source>
        <strain evidence="2 3">DSM 6061</strain>
    </source>
</reference>
<dbReference type="PROSITE" id="PS01332">
    <property type="entry name" value="HTH_RRF2_1"/>
    <property type="match status" value="1"/>
</dbReference>
<name>A0A166W154_9GAMM</name>
<dbReference type="GO" id="GO:0005829">
    <property type="term" value="C:cytosol"/>
    <property type="evidence" value="ECO:0007669"/>
    <property type="project" value="TreeGrafter"/>
</dbReference>
<dbReference type="InterPro" id="IPR030489">
    <property type="entry name" value="TR_Rrf2-type_CS"/>
</dbReference>
<dbReference type="Pfam" id="PF02082">
    <property type="entry name" value="Rrf2"/>
    <property type="match status" value="1"/>
</dbReference>
<organism evidence="2 3">
    <name type="scientific">Pseudoalteromonas luteoviolacea DSM 6061</name>
    <dbReference type="NCBI Taxonomy" id="1365250"/>
    <lineage>
        <taxon>Bacteria</taxon>
        <taxon>Pseudomonadati</taxon>
        <taxon>Pseudomonadota</taxon>
        <taxon>Gammaproteobacteria</taxon>
        <taxon>Alteromonadales</taxon>
        <taxon>Pseudoalteromonadaceae</taxon>
        <taxon>Pseudoalteromonas</taxon>
    </lineage>
</organism>
<dbReference type="InterPro" id="IPR000944">
    <property type="entry name" value="Tscrpt_reg_Rrf2"/>
</dbReference>
<dbReference type="NCBIfam" id="TIGR00738">
    <property type="entry name" value="rrf2_super"/>
    <property type="match status" value="1"/>
</dbReference>
<dbReference type="PANTHER" id="PTHR33221:SF5">
    <property type="entry name" value="HTH-TYPE TRANSCRIPTIONAL REGULATOR ISCR"/>
    <property type="match status" value="1"/>
</dbReference>
<protein>
    <submittedName>
        <fullName evidence="2">Transcriptional regulator</fullName>
    </submittedName>
</protein>
<dbReference type="GO" id="GO:0003700">
    <property type="term" value="F:DNA-binding transcription factor activity"/>
    <property type="evidence" value="ECO:0007669"/>
    <property type="project" value="InterPro"/>
</dbReference>
<dbReference type="PATRIC" id="fig|1365250.3.peg.3451"/>
<sequence>MSLILDYLSQVITICDFDKFYLEARMKLTSKGRYAVTAMLDVALHANIGPVPLADISERQEISLSYLEQLFARLRKHGLVSSVRGPGGGYLLGRDAHTISVGDVINAVDESVDATRCHGEGGGCQSGMRCLTHTLWSDLSVRIEEFLNSISLAELVANSDVQSVASRQDKSVSDAMKQLDNIQVSCQL</sequence>
<evidence type="ECO:0000313" key="3">
    <source>
        <dbReference type="Proteomes" id="UP000076643"/>
    </source>
</evidence>
<dbReference type="FunFam" id="1.10.10.10:FF:000026">
    <property type="entry name" value="HTH-type transcriptional regulator IscR"/>
    <property type="match status" value="1"/>
</dbReference>
<dbReference type="GO" id="GO:0003690">
    <property type="term" value="F:double-stranded DNA binding"/>
    <property type="evidence" value="ECO:0007669"/>
    <property type="project" value="InterPro"/>
</dbReference>
<dbReference type="EMBL" id="AUYB01000114">
    <property type="protein sequence ID" value="KZN35155.1"/>
    <property type="molecule type" value="Genomic_DNA"/>
</dbReference>
<evidence type="ECO:0000256" key="1">
    <source>
        <dbReference type="ARBA" id="ARBA00023125"/>
    </source>
</evidence>
<dbReference type="Gene3D" id="1.10.10.10">
    <property type="entry name" value="Winged helix-like DNA-binding domain superfamily/Winged helix DNA-binding domain"/>
    <property type="match status" value="1"/>
</dbReference>
<dbReference type="Proteomes" id="UP000076643">
    <property type="component" value="Unassembled WGS sequence"/>
</dbReference>
<dbReference type="STRING" id="43657.S4054249_04190"/>
<dbReference type="PANTHER" id="PTHR33221">
    <property type="entry name" value="WINGED HELIX-TURN-HELIX TRANSCRIPTIONAL REGULATOR, RRF2 FAMILY"/>
    <property type="match status" value="1"/>
</dbReference>
<dbReference type="InterPro" id="IPR010242">
    <property type="entry name" value="TF_HTH_IscR"/>
</dbReference>
<keyword evidence="3" id="KW-1185">Reference proteome</keyword>
<dbReference type="InterPro" id="IPR036388">
    <property type="entry name" value="WH-like_DNA-bd_sf"/>
</dbReference>
<gene>
    <name evidence="2" type="ORF">N475_03395</name>
</gene>
<dbReference type="SUPFAM" id="SSF46785">
    <property type="entry name" value="Winged helix' DNA-binding domain"/>
    <property type="match status" value="1"/>
</dbReference>
<dbReference type="NCBIfam" id="TIGR02010">
    <property type="entry name" value="IscR"/>
    <property type="match status" value="1"/>
</dbReference>
<comment type="caution">
    <text evidence="2">The sequence shown here is derived from an EMBL/GenBank/DDBJ whole genome shotgun (WGS) entry which is preliminary data.</text>
</comment>
<evidence type="ECO:0000313" key="2">
    <source>
        <dbReference type="EMBL" id="KZN35155.1"/>
    </source>
</evidence>
<dbReference type="AlphaFoldDB" id="A0A166W154"/>